<accession>A0A6M5YL62</accession>
<gene>
    <name evidence="2" type="ORF">FTUN_2280</name>
</gene>
<feature type="compositionally biased region" description="Basic and acidic residues" evidence="1">
    <location>
        <begin position="1"/>
        <end position="18"/>
    </location>
</feature>
<protein>
    <submittedName>
        <fullName evidence="2">Uncharacterized protein</fullName>
    </submittedName>
</protein>
<evidence type="ECO:0000256" key="1">
    <source>
        <dbReference type="SAM" id="MobiDB-lite"/>
    </source>
</evidence>
<reference evidence="3" key="1">
    <citation type="submission" date="2020-05" db="EMBL/GenBank/DDBJ databases">
        <title>Frigoriglobus tundricola gen. nov., sp. nov., a psychrotolerant cellulolytic planctomycete of the family Gemmataceae with two divergent copies of 16S rRNA gene.</title>
        <authorList>
            <person name="Kulichevskaya I.S."/>
            <person name="Ivanova A.A."/>
            <person name="Naumoff D.G."/>
            <person name="Beletsky A.V."/>
            <person name="Rijpstra W.I.C."/>
            <person name="Sinninghe Damste J.S."/>
            <person name="Mardanov A.V."/>
            <person name="Ravin N.V."/>
            <person name="Dedysh S.N."/>
        </authorList>
    </citation>
    <scope>NUCLEOTIDE SEQUENCE [LARGE SCALE GENOMIC DNA]</scope>
    <source>
        <strain evidence="3">PL17</strain>
    </source>
</reference>
<dbReference type="EMBL" id="CP053452">
    <property type="protein sequence ID" value="QJW94757.1"/>
    <property type="molecule type" value="Genomic_DNA"/>
</dbReference>
<organism evidence="2 3">
    <name type="scientific">Frigoriglobus tundricola</name>
    <dbReference type="NCBI Taxonomy" id="2774151"/>
    <lineage>
        <taxon>Bacteria</taxon>
        <taxon>Pseudomonadati</taxon>
        <taxon>Planctomycetota</taxon>
        <taxon>Planctomycetia</taxon>
        <taxon>Gemmatales</taxon>
        <taxon>Gemmataceae</taxon>
        <taxon>Frigoriglobus</taxon>
    </lineage>
</organism>
<dbReference type="Proteomes" id="UP000503447">
    <property type="component" value="Chromosome"/>
</dbReference>
<feature type="region of interest" description="Disordered" evidence="1">
    <location>
        <begin position="1"/>
        <end position="59"/>
    </location>
</feature>
<dbReference type="KEGG" id="ftj:FTUN_2280"/>
<keyword evidence="3" id="KW-1185">Reference proteome</keyword>
<evidence type="ECO:0000313" key="3">
    <source>
        <dbReference type="Proteomes" id="UP000503447"/>
    </source>
</evidence>
<sequence>MMSRKEQDGDKDVTHPETIKPTSSPGVDQSQEGAPAGGRQDVPGRAVPQLRRIVGRVDS</sequence>
<dbReference type="AlphaFoldDB" id="A0A6M5YL62"/>
<feature type="compositionally biased region" description="Polar residues" evidence="1">
    <location>
        <begin position="20"/>
        <end position="32"/>
    </location>
</feature>
<evidence type="ECO:0000313" key="2">
    <source>
        <dbReference type="EMBL" id="QJW94757.1"/>
    </source>
</evidence>
<proteinExistence type="predicted"/>
<name>A0A6M5YL62_9BACT</name>